<dbReference type="Proteomes" id="UP000012317">
    <property type="component" value="Unassembled WGS sequence"/>
</dbReference>
<name>N1WYT3_9FLAO</name>
<dbReference type="STRING" id="1189619.pgond44_08417"/>
<reference evidence="1 2" key="1">
    <citation type="journal article" date="2014" name="Genome Biol. Evol.">
        <title>Extensive gene acquisition in the extremely psychrophilic bacterial species Psychroflexus torquis and the link to sea-ice ecosystem specialism.</title>
        <authorList>
            <person name="Feng S."/>
            <person name="Powell S.M."/>
            <person name="Wilson R."/>
            <person name="Bowman J.P."/>
        </authorList>
    </citation>
    <scope>NUCLEOTIDE SEQUENCE [LARGE SCALE GENOMIC DNA]</scope>
    <source>
        <strain evidence="1 2">ACAM 44</strain>
    </source>
</reference>
<dbReference type="AlphaFoldDB" id="N1WYT3"/>
<evidence type="ECO:0000313" key="2">
    <source>
        <dbReference type="Proteomes" id="UP000012317"/>
    </source>
</evidence>
<proteinExistence type="predicted"/>
<dbReference type="RefSeq" id="WP_003440071.1">
    <property type="nucleotide sequence ID" value="NZ_APLF01000008.1"/>
</dbReference>
<dbReference type="EMBL" id="APLF01000008">
    <property type="protein sequence ID" value="EMY81018.1"/>
    <property type="molecule type" value="Genomic_DNA"/>
</dbReference>
<comment type="caution">
    <text evidence="1">The sequence shown here is derived from an EMBL/GenBank/DDBJ whole genome shotgun (WGS) entry which is preliminary data.</text>
</comment>
<dbReference type="eggNOG" id="COG3637">
    <property type="taxonomic scope" value="Bacteria"/>
</dbReference>
<evidence type="ECO:0000313" key="1">
    <source>
        <dbReference type="EMBL" id="EMY81018.1"/>
    </source>
</evidence>
<protein>
    <recommendedName>
        <fullName evidence="3">Outer membrane protein beta-barrel domain-containing protein</fullName>
    </recommendedName>
</protein>
<sequence>MGPGTSYLINAQYKTIVGPESSILEISKQFKDIDYRANIGVNYKTEWGFTIGFRYERRFIDINNGSNLETGQLYNTLLQLSFGYFFK</sequence>
<organism evidence="1 2">
    <name type="scientific">Psychroflexus gondwanensis ACAM 44</name>
    <dbReference type="NCBI Taxonomy" id="1189619"/>
    <lineage>
        <taxon>Bacteria</taxon>
        <taxon>Pseudomonadati</taxon>
        <taxon>Bacteroidota</taxon>
        <taxon>Flavobacteriia</taxon>
        <taxon>Flavobacteriales</taxon>
        <taxon>Flavobacteriaceae</taxon>
        <taxon>Psychroflexus</taxon>
    </lineage>
</organism>
<accession>N1WYT3</accession>
<keyword evidence="2" id="KW-1185">Reference proteome</keyword>
<gene>
    <name evidence="1" type="ORF">pgond44_08417</name>
</gene>
<evidence type="ECO:0008006" key="3">
    <source>
        <dbReference type="Google" id="ProtNLM"/>
    </source>
</evidence>